<sequence length="51" mass="5916">MNVCWLTSAMLFWGVGRLKNIIKRKHENKDKFILKNDKKGANTTNMTCVAF</sequence>
<evidence type="ECO:0000313" key="2">
    <source>
        <dbReference type="Proteomes" id="UP000828390"/>
    </source>
</evidence>
<dbReference type="EMBL" id="JAIWYP010000011">
    <property type="protein sequence ID" value="KAH3733382.1"/>
    <property type="molecule type" value="Genomic_DNA"/>
</dbReference>
<evidence type="ECO:0000313" key="1">
    <source>
        <dbReference type="EMBL" id="KAH3733382.1"/>
    </source>
</evidence>
<dbReference type="Proteomes" id="UP000828390">
    <property type="component" value="Unassembled WGS sequence"/>
</dbReference>
<accession>A0A9D4CU15</accession>
<protein>
    <submittedName>
        <fullName evidence="1">Uncharacterized protein</fullName>
    </submittedName>
</protein>
<organism evidence="1 2">
    <name type="scientific">Dreissena polymorpha</name>
    <name type="common">Zebra mussel</name>
    <name type="synonym">Mytilus polymorpha</name>
    <dbReference type="NCBI Taxonomy" id="45954"/>
    <lineage>
        <taxon>Eukaryota</taxon>
        <taxon>Metazoa</taxon>
        <taxon>Spiralia</taxon>
        <taxon>Lophotrochozoa</taxon>
        <taxon>Mollusca</taxon>
        <taxon>Bivalvia</taxon>
        <taxon>Autobranchia</taxon>
        <taxon>Heteroconchia</taxon>
        <taxon>Euheterodonta</taxon>
        <taxon>Imparidentia</taxon>
        <taxon>Neoheterodontei</taxon>
        <taxon>Myida</taxon>
        <taxon>Dreissenoidea</taxon>
        <taxon>Dreissenidae</taxon>
        <taxon>Dreissena</taxon>
    </lineage>
</organism>
<comment type="caution">
    <text evidence="1">The sequence shown here is derived from an EMBL/GenBank/DDBJ whole genome shotgun (WGS) entry which is preliminary data.</text>
</comment>
<reference evidence="1" key="2">
    <citation type="submission" date="2020-11" db="EMBL/GenBank/DDBJ databases">
        <authorList>
            <person name="McCartney M.A."/>
            <person name="Auch B."/>
            <person name="Kono T."/>
            <person name="Mallez S."/>
            <person name="Becker A."/>
            <person name="Gohl D.M."/>
            <person name="Silverstein K.A.T."/>
            <person name="Koren S."/>
            <person name="Bechman K.B."/>
            <person name="Herman A."/>
            <person name="Abrahante J.E."/>
            <person name="Garbe J."/>
        </authorList>
    </citation>
    <scope>NUCLEOTIDE SEQUENCE</scope>
    <source>
        <strain evidence="1">Duluth1</strain>
        <tissue evidence="1">Whole animal</tissue>
    </source>
</reference>
<gene>
    <name evidence="1" type="ORF">DPMN_039808</name>
</gene>
<keyword evidence="2" id="KW-1185">Reference proteome</keyword>
<proteinExistence type="predicted"/>
<name>A0A9D4CU15_DREPO</name>
<reference evidence="1" key="1">
    <citation type="journal article" date="2019" name="bioRxiv">
        <title>The Genome of the Zebra Mussel, Dreissena polymorpha: A Resource for Invasive Species Research.</title>
        <authorList>
            <person name="McCartney M.A."/>
            <person name="Auch B."/>
            <person name="Kono T."/>
            <person name="Mallez S."/>
            <person name="Zhang Y."/>
            <person name="Obille A."/>
            <person name="Becker A."/>
            <person name="Abrahante J.E."/>
            <person name="Garbe J."/>
            <person name="Badalamenti J.P."/>
            <person name="Herman A."/>
            <person name="Mangelson H."/>
            <person name="Liachko I."/>
            <person name="Sullivan S."/>
            <person name="Sone E.D."/>
            <person name="Koren S."/>
            <person name="Silverstein K.A.T."/>
            <person name="Beckman K.B."/>
            <person name="Gohl D.M."/>
        </authorList>
    </citation>
    <scope>NUCLEOTIDE SEQUENCE</scope>
    <source>
        <strain evidence="1">Duluth1</strain>
        <tissue evidence="1">Whole animal</tissue>
    </source>
</reference>
<dbReference type="AlphaFoldDB" id="A0A9D4CU15"/>